<dbReference type="EMBL" id="AP017655">
    <property type="protein sequence ID" value="BAV64964.1"/>
    <property type="molecule type" value="Genomic_DNA"/>
</dbReference>
<keyword evidence="6" id="KW-0175">Coiled coil</keyword>
<evidence type="ECO:0000313" key="9">
    <source>
        <dbReference type="EMBL" id="BAV64964.1"/>
    </source>
</evidence>
<keyword evidence="10" id="KW-1185">Reference proteome</keyword>
<evidence type="ECO:0000256" key="2">
    <source>
        <dbReference type="ARBA" id="ARBA00022475"/>
    </source>
</evidence>
<comment type="subcellular location">
    <subcellularLocation>
        <location evidence="1">Cell membrane</location>
        <topology evidence="1">Multi-pass membrane protein</topology>
    </subcellularLocation>
</comment>
<feature type="transmembrane region" description="Helical" evidence="7">
    <location>
        <begin position="486"/>
        <end position="509"/>
    </location>
</feature>
<gene>
    <name evidence="9" type="ORF">SCLO_1019240</name>
</gene>
<proteinExistence type="predicted"/>
<feature type="transmembrane region" description="Helical" evidence="7">
    <location>
        <begin position="46"/>
        <end position="65"/>
    </location>
</feature>
<dbReference type="Proteomes" id="UP000218272">
    <property type="component" value="Chromosome SCLO_1"/>
</dbReference>
<evidence type="ECO:0000256" key="7">
    <source>
        <dbReference type="SAM" id="Phobius"/>
    </source>
</evidence>
<keyword evidence="3 7" id="KW-0812">Transmembrane</keyword>
<evidence type="ECO:0000256" key="6">
    <source>
        <dbReference type="SAM" id="Coils"/>
    </source>
</evidence>
<evidence type="ECO:0000256" key="3">
    <source>
        <dbReference type="ARBA" id="ARBA00022692"/>
    </source>
</evidence>
<dbReference type="AlphaFoldDB" id="A0A1E1F376"/>
<evidence type="ECO:0000259" key="8">
    <source>
        <dbReference type="Pfam" id="PF02706"/>
    </source>
</evidence>
<dbReference type="InterPro" id="IPR003856">
    <property type="entry name" value="LPS_length_determ_N"/>
</dbReference>
<keyword evidence="2" id="KW-1003">Cell membrane</keyword>
<dbReference type="RefSeq" id="WP_066517981.1">
    <property type="nucleotide sequence ID" value="NZ_AP017655.1"/>
</dbReference>
<evidence type="ECO:0000256" key="4">
    <source>
        <dbReference type="ARBA" id="ARBA00022989"/>
    </source>
</evidence>
<accession>A0A1E1F376</accession>
<name>A0A1E1F376_9SPHN</name>
<protein>
    <submittedName>
        <fullName evidence="9">Chain length determinant protein</fullName>
    </submittedName>
</protein>
<dbReference type="KEGG" id="sclo:SCLO_1019240"/>
<evidence type="ECO:0000256" key="1">
    <source>
        <dbReference type="ARBA" id="ARBA00004651"/>
    </source>
</evidence>
<evidence type="ECO:0000313" key="10">
    <source>
        <dbReference type="Proteomes" id="UP000218272"/>
    </source>
</evidence>
<keyword evidence="5 7" id="KW-0472">Membrane</keyword>
<dbReference type="Pfam" id="PF02706">
    <property type="entry name" value="Wzz"/>
    <property type="match status" value="1"/>
</dbReference>
<feature type="coiled-coil region" evidence="6">
    <location>
        <begin position="232"/>
        <end position="259"/>
    </location>
</feature>
<reference evidence="9 10" key="1">
    <citation type="submission" date="2016-10" db="EMBL/GenBank/DDBJ databases">
        <title>Complete Genome Sequence of the Nonylphenol-Degrading Bacterium Sphingobium cloacae JCM 10874T.</title>
        <authorList>
            <person name="Ootsuka M."/>
            <person name="Nishizawa T."/>
            <person name="Ohta H."/>
        </authorList>
    </citation>
    <scope>NUCLEOTIDE SEQUENCE [LARGE SCALE GENOMIC DNA]</scope>
    <source>
        <strain evidence="9 10">JCM 10874</strain>
    </source>
</reference>
<keyword evidence="4 7" id="KW-1133">Transmembrane helix</keyword>
<sequence>MTDPHALPMASAPHAEAVPYRPEADSFDFRRAGRIVRLAMAGHRRLIVAVTALTLALVTLYILVWPPVYSASVTLSAVPDDDRQRESFYDSWAVFRRNALKDERVLLTSGPVLKQVISDLDLRYEDVYHPPLRYLTYLWTQSWPGQAWRATKDFLRPRQPSRYVPTQEEVDRARTLDDFRTGVAMIPVADSNIGLLTVRGPSPRVAEIADKVAATYIAQRRRRFADEAHQAYAALQAETERAHRDLRALEQRMERYYTQNDMLLMFEKDKIEVGQLLQQQQGVDDKRVAIAETQRELSVVAGQLAREGSTIVASRLVQDNPVAAALRQERAKLVAARDSMLLRYRPDSPDVRDMNDQIAAIEKQLAAEPQQGVQQTNIARNSGHDALRARKAALEAKLAADKAGLVALSAEVEARRQQIDRIPQKMKDSHDLSRAHDILEKTYLALQDKLMTAAVTAATAQSAPSAIQVVEGASLPDKPDAPRTKLLLVAAIVVGIGSGIASAVVLDLLQNRANRFRLTQPDSPFPLLAIVEQDRAHARRLFEQ</sequence>
<dbReference type="InterPro" id="IPR050445">
    <property type="entry name" value="Bact_polysacc_biosynth/exp"/>
</dbReference>
<organism evidence="9 10">
    <name type="scientific">Sphingobium cloacae</name>
    <dbReference type="NCBI Taxonomy" id="120107"/>
    <lineage>
        <taxon>Bacteria</taxon>
        <taxon>Pseudomonadati</taxon>
        <taxon>Pseudomonadota</taxon>
        <taxon>Alphaproteobacteria</taxon>
        <taxon>Sphingomonadales</taxon>
        <taxon>Sphingomonadaceae</taxon>
        <taxon>Sphingobium</taxon>
    </lineage>
</organism>
<dbReference type="PANTHER" id="PTHR32309:SF31">
    <property type="entry name" value="CAPSULAR EXOPOLYSACCHARIDE FAMILY"/>
    <property type="match status" value="1"/>
</dbReference>
<evidence type="ECO:0000256" key="5">
    <source>
        <dbReference type="ARBA" id="ARBA00023136"/>
    </source>
</evidence>
<dbReference type="GO" id="GO:0005886">
    <property type="term" value="C:plasma membrane"/>
    <property type="evidence" value="ECO:0007669"/>
    <property type="project" value="UniProtKB-SubCell"/>
</dbReference>
<feature type="domain" description="Polysaccharide chain length determinant N-terminal" evidence="8">
    <location>
        <begin position="43"/>
        <end position="120"/>
    </location>
</feature>
<dbReference type="PANTHER" id="PTHR32309">
    <property type="entry name" value="TYROSINE-PROTEIN KINASE"/>
    <property type="match status" value="1"/>
</dbReference>